<protein>
    <submittedName>
        <fullName evidence="4">Acetyl-CoA synthetase-like protein</fullName>
    </submittedName>
</protein>
<dbReference type="InterPro" id="IPR042099">
    <property type="entry name" value="ANL_N_sf"/>
</dbReference>
<dbReference type="RefSeq" id="XP_040765001.1">
    <property type="nucleotide sequence ID" value="XM_040912481.1"/>
</dbReference>
<sequence length="594" mass="64830">MEYLRSLLSKFAWTPATVCGKEATANLKSADIPLCPPLDGSVAALPGFLDFHVIHNPSIPVLQFADATHRVAHHIRPEHAGPERAIVGMLLHCDILLYHAITTGAVRAGLVPFPMYTNLTAIAISSMLQCVDCHRADLPPSLGQIFPRFASASDASAAAKPSPHPVPSVSPAVTDVVLHLHSSGSPGLPKPIPQSGSNILHWCSTPVFLKARDRGIRWAAMAPCGFGTMGMCVQLYAPLVSGQPSSLFVPQGHLGLPPVAANPDNILDAARRTNANAIPTTPWVLELWAHGEENIKYLASLQVVMFAGAPMSPANGAKLTTAGVRLSSLYAATEFRPITDMFDTDEDLLEAGRLPEGENKALLKSRSDWNWIHFPERCKIRWVPQGSGMYELFLMSNPTHQPSVENLPNGEKGYATSDLWIPHPTKPNLWRMCCRTDGRRDHITLGCISFSNVVARLYVANRRLHAGWNFVPIPQESHLGGHPLIDGAVMFGRTGYIWPGVLIEPAPSHAMKRGDQEAANKFIDRVWRQIEEANEQAPVFGRIYRELIIVADAERPLPRAAKGTVQRKLALALYAEDIDALYANVNSSKVNAKC</sequence>
<keyword evidence="1" id="KW-0596">Phosphopantetheine</keyword>
<evidence type="ECO:0000256" key="2">
    <source>
        <dbReference type="ARBA" id="ARBA00022553"/>
    </source>
</evidence>
<dbReference type="PANTHER" id="PTHR43439:SF2">
    <property type="entry name" value="ENZYME, PUTATIVE (JCVI)-RELATED"/>
    <property type="match status" value="1"/>
</dbReference>
<dbReference type="InParanoid" id="A0A165EKQ1"/>
<dbReference type="InterPro" id="IPR000873">
    <property type="entry name" value="AMP-dep_synth/lig_dom"/>
</dbReference>
<name>A0A165EKQ1_9APHY</name>
<dbReference type="STRING" id="1314785.A0A165EKQ1"/>
<dbReference type="AlphaFoldDB" id="A0A165EKQ1"/>
<gene>
    <name evidence="4" type="ORF">LAESUDRAFT_758666</name>
</gene>
<dbReference type="PANTHER" id="PTHR43439">
    <property type="entry name" value="PHENYLACETATE-COENZYME A LIGASE"/>
    <property type="match status" value="1"/>
</dbReference>
<dbReference type="EMBL" id="KV427620">
    <property type="protein sequence ID" value="KZT07261.1"/>
    <property type="molecule type" value="Genomic_DNA"/>
</dbReference>
<dbReference type="Pfam" id="PF00501">
    <property type="entry name" value="AMP-binding"/>
    <property type="match status" value="1"/>
</dbReference>
<dbReference type="OrthoDB" id="429813at2759"/>
<dbReference type="GeneID" id="63829509"/>
<dbReference type="InterPro" id="IPR051414">
    <property type="entry name" value="Adenylate-forming_Reductase"/>
</dbReference>
<organism evidence="4 5">
    <name type="scientific">Laetiporus sulphureus 93-53</name>
    <dbReference type="NCBI Taxonomy" id="1314785"/>
    <lineage>
        <taxon>Eukaryota</taxon>
        <taxon>Fungi</taxon>
        <taxon>Dikarya</taxon>
        <taxon>Basidiomycota</taxon>
        <taxon>Agaricomycotina</taxon>
        <taxon>Agaricomycetes</taxon>
        <taxon>Polyporales</taxon>
        <taxon>Laetiporus</taxon>
    </lineage>
</organism>
<keyword evidence="2" id="KW-0597">Phosphoprotein</keyword>
<dbReference type="SUPFAM" id="SSF56801">
    <property type="entry name" value="Acetyl-CoA synthetase-like"/>
    <property type="match status" value="1"/>
</dbReference>
<proteinExistence type="predicted"/>
<keyword evidence="5" id="KW-1185">Reference proteome</keyword>
<evidence type="ECO:0000313" key="4">
    <source>
        <dbReference type="EMBL" id="KZT07261.1"/>
    </source>
</evidence>
<reference evidence="4 5" key="1">
    <citation type="journal article" date="2016" name="Mol. Biol. Evol.">
        <title>Comparative Genomics of Early-Diverging Mushroom-Forming Fungi Provides Insights into the Origins of Lignocellulose Decay Capabilities.</title>
        <authorList>
            <person name="Nagy L.G."/>
            <person name="Riley R."/>
            <person name="Tritt A."/>
            <person name="Adam C."/>
            <person name="Daum C."/>
            <person name="Floudas D."/>
            <person name="Sun H."/>
            <person name="Yadav J.S."/>
            <person name="Pangilinan J."/>
            <person name="Larsson K.H."/>
            <person name="Matsuura K."/>
            <person name="Barry K."/>
            <person name="Labutti K."/>
            <person name="Kuo R."/>
            <person name="Ohm R.A."/>
            <person name="Bhattacharya S.S."/>
            <person name="Shirouzu T."/>
            <person name="Yoshinaga Y."/>
            <person name="Martin F.M."/>
            <person name="Grigoriev I.V."/>
            <person name="Hibbett D.S."/>
        </authorList>
    </citation>
    <scope>NUCLEOTIDE SEQUENCE [LARGE SCALE GENOMIC DNA]</scope>
    <source>
        <strain evidence="4 5">93-53</strain>
    </source>
</reference>
<dbReference type="Pfam" id="PF23562">
    <property type="entry name" value="AMP-binding_C_3"/>
    <property type="match status" value="1"/>
</dbReference>
<dbReference type="Proteomes" id="UP000076871">
    <property type="component" value="Unassembled WGS sequence"/>
</dbReference>
<evidence type="ECO:0000259" key="3">
    <source>
        <dbReference type="Pfam" id="PF00501"/>
    </source>
</evidence>
<evidence type="ECO:0000313" key="5">
    <source>
        <dbReference type="Proteomes" id="UP000076871"/>
    </source>
</evidence>
<feature type="domain" description="AMP-dependent synthetase/ligase" evidence="3">
    <location>
        <begin position="63"/>
        <end position="347"/>
    </location>
</feature>
<accession>A0A165EKQ1</accession>
<dbReference type="Gene3D" id="3.40.50.12780">
    <property type="entry name" value="N-terminal domain of ligase-like"/>
    <property type="match status" value="1"/>
</dbReference>
<evidence type="ECO:0000256" key="1">
    <source>
        <dbReference type="ARBA" id="ARBA00022450"/>
    </source>
</evidence>